<accession>A0A2I0K600</accession>
<evidence type="ECO:0000313" key="2">
    <source>
        <dbReference type="EMBL" id="PKI63563.1"/>
    </source>
</evidence>
<proteinExistence type="predicted"/>
<evidence type="ECO:0000313" key="3">
    <source>
        <dbReference type="Proteomes" id="UP000233551"/>
    </source>
</evidence>
<sequence>MDPKQGFETGMDPNRNLNRDRPEQEFEIGMDPKQGFETGMDPNRNLNRDRPEQEFEIGMDPKQGFETGMDPNRNLNRDRPEQEFEIGMDPKQGFETGIDPRREFKNWDRPKTLARGSRKASGDVVCLALGLDHVRRLMMIPRCVPFFGHWRCCRNEVVSSLLCPWGGGVFDLPEVGFVAGVVAHCSARCQLCRRSDCSLLGMPQSCDEGLDLCGGAPTYPEGSKIRVCRSSCVCCTCDPDIISPDARPSGLLLALDGHIETFSKVPKRLYQLFDAPVNLGPFSSSRLKGGCCAHPNFISSGHACAKQRGLGVSTFPGTRDGHT</sequence>
<reference evidence="2 3" key="1">
    <citation type="submission" date="2017-11" db="EMBL/GenBank/DDBJ databases">
        <title>De-novo sequencing of pomegranate (Punica granatum L.) genome.</title>
        <authorList>
            <person name="Akparov Z."/>
            <person name="Amiraslanov A."/>
            <person name="Hajiyeva S."/>
            <person name="Abbasov M."/>
            <person name="Kaur K."/>
            <person name="Hamwieh A."/>
            <person name="Solovyev V."/>
            <person name="Salamov A."/>
            <person name="Braich B."/>
            <person name="Kosarev P."/>
            <person name="Mahmoud A."/>
            <person name="Hajiyev E."/>
            <person name="Babayeva S."/>
            <person name="Izzatullayeva V."/>
            <person name="Mammadov A."/>
            <person name="Mammadov A."/>
            <person name="Sharifova S."/>
            <person name="Ojaghi J."/>
            <person name="Eynullazada K."/>
            <person name="Bayramov B."/>
            <person name="Abdulazimova A."/>
            <person name="Shahmuradov I."/>
        </authorList>
    </citation>
    <scope>NUCLEOTIDE SEQUENCE [LARGE SCALE GENOMIC DNA]</scope>
    <source>
        <strain evidence="3">cv. AG2017</strain>
        <tissue evidence="2">Leaf</tissue>
    </source>
</reference>
<dbReference type="AlphaFoldDB" id="A0A2I0K600"/>
<gene>
    <name evidence="2" type="ORF">CRG98_016043</name>
</gene>
<dbReference type="EMBL" id="PGOL01000884">
    <property type="protein sequence ID" value="PKI63563.1"/>
    <property type="molecule type" value="Genomic_DNA"/>
</dbReference>
<organism evidence="2 3">
    <name type="scientific">Punica granatum</name>
    <name type="common">Pomegranate</name>
    <dbReference type="NCBI Taxonomy" id="22663"/>
    <lineage>
        <taxon>Eukaryota</taxon>
        <taxon>Viridiplantae</taxon>
        <taxon>Streptophyta</taxon>
        <taxon>Embryophyta</taxon>
        <taxon>Tracheophyta</taxon>
        <taxon>Spermatophyta</taxon>
        <taxon>Magnoliopsida</taxon>
        <taxon>eudicotyledons</taxon>
        <taxon>Gunneridae</taxon>
        <taxon>Pentapetalae</taxon>
        <taxon>rosids</taxon>
        <taxon>malvids</taxon>
        <taxon>Myrtales</taxon>
        <taxon>Lythraceae</taxon>
        <taxon>Punica</taxon>
    </lineage>
</organism>
<feature type="region of interest" description="Disordered" evidence="1">
    <location>
        <begin position="1"/>
        <end position="77"/>
    </location>
</feature>
<keyword evidence="3" id="KW-1185">Reference proteome</keyword>
<protein>
    <submittedName>
        <fullName evidence="2">Uncharacterized protein</fullName>
    </submittedName>
</protein>
<evidence type="ECO:0000256" key="1">
    <source>
        <dbReference type="SAM" id="MobiDB-lite"/>
    </source>
</evidence>
<name>A0A2I0K600_PUNGR</name>
<dbReference type="Proteomes" id="UP000233551">
    <property type="component" value="Unassembled WGS sequence"/>
</dbReference>
<comment type="caution">
    <text evidence="2">The sequence shown here is derived from an EMBL/GenBank/DDBJ whole genome shotgun (WGS) entry which is preliminary data.</text>
</comment>